<dbReference type="Proteomes" id="UP000092445">
    <property type="component" value="Unassembled WGS sequence"/>
</dbReference>
<organism evidence="1 2">
    <name type="scientific">Glossina pallidipes</name>
    <name type="common">Tsetse fly</name>
    <dbReference type="NCBI Taxonomy" id="7398"/>
    <lineage>
        <taxon>Eukaryota</taxon>
        <taxon>Metazoa</taxon>
        <taxon>Ecdysozoa</taxon>
        <taxon>Arthropoda</taxon>
        <taxon>Hexapoda</taxon>
        <taxon>Insecta</taxon>
        <taxon>Pterygota</taxon>
        <taxon>Neoptera</taxon>
        <taxon>Endopterygota</taxon>
        <taxon>Diptera</taxon>
        <taxon>Brachycera</taxon>
        <taxon>Muscomorpha</taxon>
        <taxon>Hippoboscoidea</taxon>
        <taxon>Glossinidae</taxon>
        <taxon>Glossina</taxon>
    </lineage>
</organism>
<dbReference type="AlphaFoldDB" id="A0A1B0A5D5"/>
<protein>
    <submittedName>
        <fullName evidence="1">Uncharacterized protein</fullName>
    </submittedName>
</protein>
<dbReference type="VEuPathDB" id="VectorBase:GPAI034974"/>
<evidence type="ECO:0000313" key="1">
    <source>
        <dbReference type="EnsemblMetazoa" id="GPAI034974-PA"/>
    </source>
</evidence>
<proteinExistence type="predicted"/>
<reference evidence="1" key="2">
    <citation type="submission" date="2020-05" db="UniProtKB">
        <authorList>
            <consortium name="EnsemblMetazoa"/>
        </authorList>
    </citation>
    <scope>IDENTIFICATION</scope>
    <source>
        <strain evidence="1">IAEA</strain>
    </source>
</reference>
<dbReference type="EnsemblMetazoa" id="GPAI034974-RA">
    <property type="protein sequence ID" value="GPAI034974-PA"/>
    <property type="gene ID" value="GPAI034974"/>
</dbReference>
<evidence type="ECO:0000313" key="2">
    <source>
        <dbReference type="Proteomes" id="UP000092445"/>
    </source>
</evidence>
<reference evidence="2" key="1">
    <citation type="submission" date="2014-03" db="EMBL/GenBank/DDBJ databases">
        <authorList>
            <person name="Aksoy S."/>
            <person name="Warren W."/>
            <person name="Wilson R.K."/>
        </authorList>
    </citation>
    <scope>NUCLEOTIDE SEQUENCE [LARGE SCALE GENOMIC DNA]</scope>
    <source>
        <strain evidence="2">IAEA</strain>
    </source>
</reference>
<accession>A0A1B0A5D5</accession>
<sequence length="79" mass="8987">MQQSETQSNINKRNTAYEQQLKVRLDITSTLTFDLATKSSRNNLLNLLNNNILLHYLKCTVEAVFNLISSHALCTVAVY</sequence>
<name>A0A1B0A5D5_GLOPL</name>
<keyword evidence="2" id="KW-1185">Reference proteome</keyword>